<accession>A0A918RM63</accession>
<evidence type="ECO:0000313" key="3">
    <source>
        <dbReference type="Proteomes" id="UP000614811"/>
    </source>
</evidence>
<dbReference type="EMBL" id="BMXA01000001">
    <property type="protein sequence ID" value="GHA00500.1"/>
    <property type="molecule type" value="Genomic_DNA"/>
</dbReference>
<feature type="chain" id="PRO_5036696759" description="TraB/GumN family protein" evidence="1">
    <location>
        <begin position="21"/>
        <end position="267"/>
    </location>
</feature>
<dbReference type="InterPro" id="IPR043749">
    <property type="entry name" value="DUF5694"/>
</dbReference>
<keyword evidence="1" id="KW-0732">Signal</keyword>
<keyword evidence="3" id="KW-1185">Reference proteome</keyword>
<dbReference type="RefSeq" id="WP_189398570.1">
    <property type="nucleotide sequence ID" value="NZ_BMXA01000001.1"/>
</dbReference>
<feature type="signal peptide" evidence="1">
    <location>
        <begin position="1"/>
        <end position="20"/>
    </location>
</feature>
<protein>
    <recommendedName>
        <fullName evidence="4">TraB/GumN family protein</fullName>
    </recommendedName>
</protein>
<comment type="caution">
    <text evidence="2">The sequence shown here is derived from an EMBL/GenBank/DDBJ whole genome shotgun (WGS) entry which is preliminary data.</text>
</comment>
<name>A0A918RM63_9GAMM</name>
<reference evidence="2" key="2">
    <citation type="submission" date="2020-09" db="EMBL/GenBank/DDBJ databases">
        <authorList>
            <person name="Sun Q."/>
            <person name="Kim S."/>
        </authorList>
    </citation>
    <scope>NUCLEOTIDE SEQUENCE</scope>
    <source>
        <strain evidence="2">KCTC 12711</strain>
    </source>
</reference>
<sequence length="267" mass="29676">MKNIAANLMILLSLSLNTAAAESDAAQVMMFGTFHFSNPGLDVVKHDEVNVLTHDNQVYLQAMTKRIANEFKPTAVLLECALASQAKVDKEYAAYLKGDYALAVNEIDQVGYRVAKQVGLAQVTCFDEREVQWKAEALHKVMPESNPALQAEFESTVQDLVAEFNALSATLTLGEMLREMNSTQRDLQNKSFYLLTNEVGAMGEGFYGADSAASWWHRNFRMYANVQKIAQPGERVLVLAGQGHTSIMKDLLELDQKRQARSIVPLL</sequence>
<dbReference type="Pfam" id="PF18950">
    <property type="entry name" value="DUF5694"/>
    <property type="match status" value="1"/>
</dbReference>
<organism evidence="2 3">
    <name type="scientific">Arenicella chitinivorans</name>
    <dbReference type="NCBI Taxonomy" id="1329800"/>
    <lineage>
        <taxon>Bacteria</taxon>
        <taxon>Pseudomonadati</taxon>
        <taxon>Pseudomonadota</taxon>
        <taxon>Gammaproteobacteria</taxon>
        <taxon>Arenicellales</taxon>
        <taxon>Arenicellaceae</taxon>
        <taxon>Arenicella</taxon>
    </lineage>
</organism>
<dbReference type="AlphaFoldDB" id="A0A918RM63"/>
<evidence type="ECO:0008006" key="4">
    <source>
        <dbReference type="Google" id="ProtNLM"/>
    </source>
</evidence>
<evidence type="ECO:0000313" key="2">
    <source>
        <dbReference type="EMBL" id="GHA00500.1"/>
    </source>
</evidence>
<proteinExistence type="predicted"/>
<dbReference type="Proteomes" id="UP000614811">
    <property type="component" value="Unassembled WGS sequence"/>
</dbReference>
<reference evidence="2" key="1">
    <citation type="journal article" date="2014" name="Int. J. Syst. Evol. Microbiol.">
        <title>Complete genome sequence of Corynebacterium casei LMG S-19264T (=DSM 44701T), isolated from a smear-ripened cheese.</title>
        <authorList>
            <consortium name="US DOE Joint Genome Institute (JGI-PGF)"/>
            <person name="Walter F."/>
            <person name="Albersmeier A."/>
            <person name="Kalinowski J."/>
            <person name="Ruckert C."/>
        </authorList>
    </citation>
    <scope>NUCLEOTIDE SEQUENCE</scope>
    <source>
        <strain evidence="2">KCTC 12711</strain>
    </source>
</reference>
<evidence type="ECO:0000256" key="1">
    <source>
        <dbReference type="SAM" id="SignalP"/>
    </source>
</evidence>
<gene>
    <name evidence="2" type="ORF">GCM10008090_06630</name>
</gene>